<dbReference type="PROSITE" id="PS00028">
    <property type="entry name" value="ZINC_FINGER_C2H2_1"/>
    <property type="match status" value="1"/>
</dbReference>
<dbReference type="PANTHER" id="PTHR46095">
    <property type="entry name" value="ZINC FINGER PROTEIN 593"/>
    <property type="match status" value="1"/>
</dbReference>
<dbReference type="OrthoDB" id="24683at2759"/>
<accession>A0A6A7BWN2</accession>
<evidence type="ECO:0000256" key="5">
    <source>
        <dbReference type="ARBA" id="ARBA00022723"/>
    </source>
</evidence>
<protein>
    <recommendedName>
        <fullName evidence="12">C2H2-type domain-containing protein</fullName>
    </recommendedName>
</protein>
<feature type="compositionally biased region" description="Basic and acidic residues" evidence="11">
    <location>
        <begin position="83"/>
        <end position="95"/>
    </location>
</feature>
<dbReference type="GO" id="GO:0008270">
    <property type="term" value="F:zinc ion binding"/>
    <property type="evidence" value="ECO:0007669"/>
    <property type="project" value="UniProtKB-KW"/>
</dbReference>
<dbReference type="GO" id="GO:0005634">
    <property type="term" value="C:nucleus"/>
    <property type="evidence" value="ECO:0007669"/>
    <property type="project" value="UniProtKB-SubCell"/>
</dbReference>
<keyword evidence="8" id="KW-0539">Nucleus</keyword>
<keyword evidence="4" id="KW-0690">Ribosome biogenesis</keyword>
<comment type="similarity">
    <text evidence="9">Belongs to the ZNF593/BUD20 C2H2-type zinc-finger protein family.</text>
</comment>
<dbReference type="InterPro" id="IPR022755">
    <property type="entry name" value="Znf_C2H2_jaz"/>
</dbReference>
<dbReference type="SUPFAM" id="SSF57667">
    <property type="entry name" value="beta-beta-alpha zinc fingers"/>
    <property type="match status" value="1"/>
</dbReference>
<dbReference type="InterPro" id="IPR003604">
    <property type="entry name" value="Matrin/U1-like-C_Znf_C2H2"/>
</dbReference>
<dbReference type="FunFam" id="3.30.160.60:FF:000299">
    <property type="entry name" value="Zinc finger protein 593"/>
    <property type="match status" value="1"/>
</dbReference>
<evidence type="ECO:0000256" key="9">
    <source>
        <dbReference type="ARBA" id="ARBA00038064"/>
    </source>
</evidence>
<evidence type="ECO:0000256" key="3">
    <source>
        <dbReference type="ARBA" id="ARBA00022490"/>
    </source>
</evidence>
<evidence type="ECO:0000313" key="13">
    <source>
        <dbReference type="EMBL" id="KAF2859604.1"/>
    </source>
</evidence>
<dbReference type="GO" id="GO:0003676">
    <property type="term" value="F:nucleic acid binding"/>
    <property type="evidence" value="ECO:0007669"/>
    <property type="project" value="InterPro"/>
</dbReference>
<reference evidence="13" key="1">
    <citation type="journal article" date="2020" name="Stud. Mycol.">
        <title>101 Dothideomycetes genomes: a test case for predicting lifestyles and emergence of pathogens.</title>
        <authorList>
            <person name="Haridas S."/>
            <person name="Albert R."/>
            <person name="Binder M."/>
            <person name="Bloem J."/>
            <person name="Labutti K."/>
            <person name="Salamov A."/>
            <person name="Andreopoulos B."/>
            <person name="Baker S."/>
            <person name="Barry K."/>
            <person name="Bills G."/>
            <person name="Bluhm B."/>
            <person name="Cannon C."/>
            <person name="Castanera R."/>
            <person name="Culley D."/>
            <person name="Daum C."/>
            <person name="Ezra D."/>
            <person name="Gonzalez J."/>
            <person name="Henrissat B."/>
            <person name="Kuo A."/>
            <person name="Liang C."/>
            <person name="Lipzen A."/>
            <person name="Lutzoni F."/>
            <person name="Magnuson J."/>
            <person name="Mondo S."/>
            <person name="Nolan M."/>
            <person name="Ohm R."/>
            <person name="Pangilinan J."/>
            <person name="Park H.-J."/>
            <person name="Ramirez L."/>
            <person name="Alfaro M."/>
            <person name="Sun H."/>
            <person name="Tritt A."/>
            <person name="Yoshinaga Y."/>
            <person name="Zwiers L.-H."/>
            <person name="Turgeon B."/>
            <person name="Goodwin S."/>
            <person name="Spatafora J."/>
            <person name="Crous P."/>
            <person name="Grigoriev I."/>
        </authorList>
    </citation>
    <scope>NUCLEOTIDE SEQUENCE</scope>
    <source>
        <strain evidence="13">CBS 480.64</strain>
    </source>
</reference>
<dbReference type="GO" id="GO:0042254">
    <property type="term" value="P:ribosome biogenesis"/>
    <property type="evidence" value="ECO:0007669"/>
    <property type="project" value="UniProtKB-KW"/>
</dbReference>
<dbReference type="Proteomes" id="UP000799421">
    <property type="component" value="Unassembled WGS sequence"/>
</dbReference>
<evidence type="ECO:0000256" key="8">
    <source>
        <dbReference type="ARBA" id="ARBA00023242"/>
    </source>
</evidence>
<feature type="domain" description="C2H2-type" evidence="12">
    <location>
        <begin position="53"/>
        <end position="82"/>
    </location>
</feature>
<feature type="region of interest" description="Disordered" evidence="11">
    <location>
        <begin position="69"/>
        <end position="120"/>
    </location>
</feature>
<organism evidence="13 14">
    <name type="scientific">Piedraia hortae CBS 480.64</name>
    <dbReference type="NCBI Taxonomy" id="1314780"/>
    <lineage>
        <taxon>Eukaryota</taxon>
        <taxon>Fungi</taxon>
        <taxon>Dikarya</taxon>
        <taxon>Ascomycota</taxon>
        <taxon>Pezizomycotina</taxon>
        <taxon>Dothideomycetes</taxon>
        <taxon>Dothideomycetidae</taxon>
        <taxon>Capnodiales</taxon>
        <taxon>Piedraiaceae</taxon>
        <taxon>Piedraia</taxon>
    </lineage>
</organism>
<dbReference type="GO" id="GO:0005737">
    <property type="term" value="C:cytoplasm"/>
    <property type="evidence" value="ECO:0007669"/>
    <property type="project" value="UniProtKB-SubCell"/>
</dbReference>
<dbReference type="AlphaFoldDB" id="A0A6A7BWN2"/>
<evidence type="ECO:0000256" key="1">
    <source>
        <dbReference type="ARBA" id="ARBA00004123"/>
    </source>
</evidence>
<dbReference type="Pfam" id="PF12171">
    <property type="entry name" value="zf-C2H2_jaz"/>
    <property type="match status" value="1"/>
</dbReference>
<evidence type="ECO:0000256" key="10">
    <source>
        <dbReference type="PROSITE-ProRule" id="PRU00042"/>
    </source>
</evidence>
<dbReference type="EMBL" id="MU005991">
    <property type="protein sequence ID" value="KAF2859604.1"/>
    <property type="molecule type" value="Genomic_DNA"/>
</dbReference>
<evidence type="ECO:0000256" key="2">
    <source>
        <dbReference type="ARBA" id="ARBA00004496"/>
    </source>
</evidence>
<dbReference type="GO" id="GO:0043021">
    <property type="term" value="F:ribonucleoprotein complex binding"/>
    <property type="evidence" value="ECO:0007669"/>
    <property type="project" value="UniProtKB-ARBA"/>
</dbReference>
<dbReference type="Gene3D" id="3.30.160.60">
    <property type="entry name" value="Classic Zinc Finger"/>
    <property type="match status" value="1"/>
</dbReference>
<dbReference type="InterPro" id="IPR013087">
    <property type="entry name" value="Znf_C2H2_type"/>
</dbReference>
<dbReference type="InterPro" id="IPR051879">
    <property type="entry name" value="C2H2-ZF_Maturation_Protein"/>
</dbReference>
<feature type="compositionally biased region" description="Basic residues" evidence="11">
    <location>
        <begin position="70"/>
        <end position="82"/>
    </location>
</feature>
<keyword evidence="5" id="KW-0479">Metal-binding</keyword>
<dbReference type="InterPro" id="IPR036236">
    <property type="entry name" value="Znf_C2H2_sf"/>
</dbReference>
<keyword evidence="7" id="KW-0862">Zinc</keyword>
<evidence type="ECO:0000256" key="4">
    <source>
        <dbReference type="ARBA" id="ARBA00022517"/>
    </source>
</evidence>
<evidence type="ECO:0000256" key="11">
    <source>
        <dbReference type="SAM" id="MobiDB-lite"/>
    </source>
</evidence>
<keyword evidence="14" id="KW-1185">Reference proteome</keyword>
<gene>
    <name evidence="13" type="ORF">K470DRAFT_258783</name>
</gene>
<dbReference type="PROSITE" id="PS50157">
    <property type="entry name" value="ZINC_FINGER_C2H2_2"/>
    <property type="match status" value="1"/>
</dbReference>
<dbReference type="PANTHER" id="PTHR46095:SF1">
    <property type="entry name" value="ZINC FINGER PROTEIN 593"/>
    <property type="match status" value="1"/>
</dbReference>
<comment type="subcellular location">
    <subcellularLocation>
        <location evidence="2">Cytoplasm</location>
    </subcellularLocation>
    <subcellularLocation>
        <location evidence="1">Nucleus</location>
    </subcellularLocation>
</comment>
<evidence type="ECO:0000259" key="12">
    <source>
        <dbReference type="PROSITE" id="PS50157"/>
    </source>
</evidence>
<evidence type="ECO:0000313" key="14">
    <source>
        <dbReference type="Proteomes" id="UP000799421"/>
    </source>
</evidence>
<dbReference type="SMART" id="SM00451">
    <property type="entry name" value="ZnF_U1"/>
    <property type="match status" value="1"/>
</dbReference>
<evidence type="ECO:0000256" key="7">
    <source>
        <dbReference type="ARBA" id="ARBA00022833"/>
    </source>
</evidence>
<evidence type="ECO:0000256" key="6">
    <source>
        <dbReference type="ARBA" id="ARBA00022771"/>
    </source>
</evidence>
<sequence>MPAIRGQNSKRKARRHAAIRAIDQIHADKISKKHLQQYHDTKAREGLPAYGQFYCIECAKWFESEANLQKHAKGKPHKRRLKQLKEEPYTQKEADAAVGLTTDNGREAKDDVDMAIDDDP</sequence>
<name>A0A6A7BWN2_9PEZI</name>
<keyword evidence="6 10" id="KW-0863">Zinc-finger</keyword>
<proteinExistence type="inferred from homology"/>
<keyword evidence="3" id="KW-0963">Cytoplasm</keyword>